<dbReference type="KEGG" id="blen:NCTC4824_01122"/>
<organism evidence="7 8">
    <name type="scientific">Lederbergia lenta</name>
    <name type="common">Bacillus lentus</name>
    <dbReference type="NCBI Taxonomy" id="1467"/>
    <lineage>
        <taxon>Bacteria</taxon>
        <taxon>Bacillati</taxon>
        <taxon>Bacillota</taxon>
        <taxon>Bacilli</taxon>
        <taxon>Bacillales</taxon>
        <taxon>Bacillaceae</taxon>
        <taxon>Lederbergia</taxon>
    </lineage>
</organism>
<feature type="transmembrane region" description="Helical" evidence="4">
    <location>
        <begin position="302"/>
        <end position="323"/>
    </location>
</feature>
<name>A0A2X4W4E4_LEDLE</name>
<dbReference type="Pfam" id="PF12833">
    <property type="entry name" value="HTH_18"/>
    <property type="match status" value="1"/>
</dbReference>
<dbReference type="Pfam" id="PF17853">
    <property type="entry name" value="GGDEF_2"/>
    <property type="match status" value="1"/>
</dbReference>
<dbReference type="SMART" id="SM00342">
    <property type="entry name" value="HTH_ARAC"/>
    <property type="match status" value="1"/>
</dbReference>
<dbReference type="EMBL" id="LS483476">
    <property type="protein sequence ID" value="SQI53812.1"/>
    <property type="molecule type" value="Genomic_DNA"/>
</dbReference>
<dbReference type="SUPFAM" id="SSF46689">
    <property type="entry name" value="Homeodomain-like"/>
    <property type="match status" value="2"/>
</dbReference>
<gene>
    <name evidence="7" type="primary">ypdC_2</name>
    <name evidence="7" type="ORF">NCTC4824_01122</name>
</gene>
<dbReference type="PANTHER" id="PTHR43280">
    <property type="entry name" value="ARAC-FAMILY TRANSCRIPTIONAL REGULATOR"/>
    <property type="match status" value="1"/>
</dbReference>
<dbReference type="RefSeq" id="WP_066136265.1">
    <property type="nucleotide sequence ID" value="NZ_CBCSGM010000001.1"/>
</dbReference>
<feature type="domain" description="GGDEF" evidence="6">
    <location>
        <begin position="412"/>
        <end position="543"/>
    </location>
</feature>
<dbReference type="Gene3D" id="1.10.10.60">
    <property type="entry name" value="Homeodomain-like"/>
    <property type="match status" value="2"/>
</dbReference>
<evidence type="ECO:0000256" key="4">
    <source>
        <dbReference type="SAM" id="Phobius"/>
    </source>
</evidence>
<feature type="transmembrane region" description="Helical" evidence="4">
    <location>
        <begin position="12"/>
        <end position="33"/>
    </location>
</feature>
<proteinExistence type="predicted"/>
<feature type="domain" description="HTH araC/xylS-type" evidence="5">
    <location>
        <begin position="668"/>
        <end position="767"/>
    </location>
</feature>
<sequence>MPKKYNRKSVFITLLLSFIIVLLFPITVETFLYKRMESIIKENADRSNMAMLKQTSDVVDNELQQITHLSEQISFNPKLHFILSQINVTDEENVMKYYNFMKDIKNYNISNTFIYDYYVYLPSKEVIITPTAKTDLKTFYDYFYSYQEMNYDAWKKEMMSTNQVQRYIPSSIVLEGRSLSPVPVITYLQPLPYGETKNPRGYLAILINEQGIRNILKSLEWANQGDIYILDNQNNEIMTTAESDLQLSNMDFQLNGMNGILHRKIDNKNMIVSYVVSKKTGWKYISIVPKSLLMQKVNAVKLWAMSLLIFCLIGGFIASYYLAKRHYIPIKDLVDSIVKKREDKVLHVNEYHMIKASLNDTWEAEKKLKDALVEQTPQIKANFFIRLINGFVDQSTITRESLKFMDISFNSKKFAVFVIDVEDCGRFAQEDSEKQWAIIRFMVSNISEELVNEYHKGFIVELDQKRLGVILNVYDAQNSRFTIDEVAINLKEIIEERLDIIISIGIGNVYEGMENIVKTYREAVQALKYRMIKGNSRIIYFSETNEAEDDYYYPPEIEGQLINFIKIADFKNVEKILDNLFSVNFESRNITLQIGKCLFFNIMNTQLKILNDIKINYNTIFQQEQDPVKQLLECQTVEEMHFKIKEIYKRLCNYMKDNRSNQSERLVNNVIQYIEEHYADNTLSLTSIAAEMNITPQYLSAFFKKHKGENITEYIAKVRLTCAKSMLADETLTILQIAKQIGYSNDIGLIRLFKKYEGVTPGNYRTQFHDQNKISNE</sequence>
<dbReference type="InterPro" id="IPR009057">
    <property type="entry name" value="Homeodomain-like_sf"/>
</dbReference>
<dbReference type="Gene3D" id="3.30.450.20">
    <property type="entry name" value="PAS domain"/>
    <property type="match status" value="1"/>
</dbReference>
<dbReference type="PANTHER" id="PTHR43280:SF2">
    <property type="entry name" value="HTH-TYPE TRANSCRIPTIONAL REGULATOR EXSA"/>
    <property type="match status" value="1"/>
</dbReference>
<accession>A0A2X4W4E4</accession>
<keyword evidence="4" id="KW-1133">Transmembrane helix</keyword>
<dbReference type="GO" id="GO:0043565">
    <property type="term" value="F:sequence-specific DNA binding"/>
    <property type="evidence" value="ECO:0007669"/>
    <property type="project" value="InterPro"/>
</dbReference>
<dbReference type="PROSITE" id="PS50887">
    <property type="entry name" value="GGDEF"/>
    <property type="match status" value="1"/>
</dbReference>
<keyword evidence="1" id="KW-0805">Transcription regulation</keyword>
<reference evidence="7 8" key="1">
    <citation type="submission" date="2018-06" db="EMBL/GenBank/DDBJ databases">
        <authorList>
            <consortium name="Pathogen Informatics"/>
            <person name="Doyle S."/>
        </authorList>
    </citation>
    <scope>NUCLEOTIDE SEQUENCE [LARGE SCALE GENOMIC DNA]</scope>
    <source>
        <strain evidence="7 8">NCTC4824</strain>
    </source>
</reference>
<evidence type="ECO:0000259" key="5">
    <source>
        <dbReference type="PROSITE" id="PS01124"/>
    </source>
</evidence>
<evidence type="ECO:0000313" key="8">
    <source>
        <dbReference type="Proteomes" id="UP000249134"/>
    </source>
</evidence>
<dbReference type="InterPro" id="IPR018060">
    <property type="entry name" value="HTH_AraC"/>
</dbReference>
<protein>
    <submittedName>
        <fullName evidence="7">AraC family transcriptional regulator</fullName>
    </submittedName>
</protein>
<keyword evidence="8" id="KW-1185">Reference proteome</keyword>
<evidence type="ECO:0000256" key="2">
    <source>
        <dbReference type="ARBA" id="ARBA00023125"/>
    </source>
</evidence>
<evidence type="ECO:0000256" key="1">
    <source>
        <dbReference type="ARBA" id="ARBA00023015"/>
    </source>
</evidence>
<keyword evidence="4" id="KW-0812">Transmembrane</keyword>
<dbReference type="InterPro" id="IPR041522">
    <property type="entry name" value="CdaR_GGDEF"/>
</dbReference>
<dbReference type="GO" id="GO:0003700">
    <property type="term" value="F:DNA-binding transcription factor activity"/>
    <property type="evidence" value="ECO:0007669"/>
    <property type="project" value="InterPro"/>
</dbReference>
<dbReference type="STRING" id="1348624.GCA_001591545_00218"/>
<evidence type="ECO:0000313" key="7">
    <source>
        <dbReference type="EMBL" id="SQI53812.1"/>
    </source>
</evidence>
<dbReference type="PROSITE" id="PS01124">
    <property type="entry name" value="HTH_ARAC_FAMILY_2"/>
    <property type="match status" value="1"/>
</dbReference>
<dbReference type="AlphaFoldDB" id="A0A2X4W4E4"/>
<evidence type="ECO:0000256" key="3">
    <source>
        <dbReference type="ARBA" id="ARBA00023163"/>
    </source>
</evidence>
<evidence type="ECO:0000259" key="6">
    <source>
        <dbReference type="PROSITE" id="PS50887"/>
    </source>
</evidence>
<dbReference type="InterPro" id="IPR000160">
    <property type="entry name" value="GGDEF_dom"/>
</dbReference>
<keyword evidence="2" id="KW-0238">DNA-binding</keyword>
<keyword evidence="3" id="KW-0804">Transcription</keyword>
<keyword evidence="4" id="KW-0472">Membrane</keyword>
<dbReference type="Proteomes" id="UP000249134">
    <property type="component" value="Chromosome 1"/>
</dbReference>